<dbReference type="EMBL" id="JACOGD010000002">
    <property type="protein sequence ID" value="MBC3931191.1"/>
    <property type="molecule type" value="Genomic_DNA"/>
</dbReference>
<comment type="caution">
    <text evidence="2">The sequence shown here is derived from an EMBL/GenBank/DDBJ whole genome shotgun (WGS) entry which is preliminary data.</text>
</comment>
<dbReference type="InterPro" id="IPR041489">
    <property type="entry name" value="PDZ_6"/>
</dbReference>
<feature type="domain" description="PDZ" evidence="1">
    <location>
        <begin position="119"/>
        <end position="183"/>
    </location>
</feature>
<organism evidence="2 3">
    <name type="scientific">Undibacterium curvum</name>
    <dbReference type="NCBI Taxonomy" id="2762294"/>
    <lineage>
        <taxon>Bacteria</taxon>
        <taxon>Pseudomonadati</taxon>
        <taxon>Pseudomonadota</taxon>
        <taxon>Betaproteobacteria</taxon>
        <taxon>Burkholderiales</taxon>
        <taxon>Oxalobacteraceae</taxon>
        <taxon>Undibacterium</taxon>
    </lineage>
</organism>
<dbReference type="Gene3D" id="2.30.42.10">
    <property type="match status" value="1"/>
</dbReference>
<dbReference type="InterPro" id="IPR029045">
    <property type="entry name" value="ClpP/crotonase-like_dom_sf"/>
</dbReference>
<dbReference type="Proteomes" id="UP000654304">
    <property type="component" value="Unassembled WGS sequence"/>
</dbReference>
<dbReference type="InterPro" id="IPR001478">
    <property type="entry name" value="PDZ"/>
</dbReference>
<dbReference type="InterPro" id="IPR005151">
    <property type="entry name" value="Tail-specific_protease"/>
</dbReference>
<dbReference type="Pfam" id="PF17820">
    <property type="entry name" value="PDZ_6"/>
    <property type="match status" value="1"/>
</dbReference>
<dbReference type="SMART" id="SM00245">
    <property type="entry name" value="TSPc"/>
    <property type="match status" value="1"/>
</dbReference>
<name>A0ABR7A351_9BURK</name>
<protein>
    <submittedName>
        <fullName evidence="2">Peptidase S41</fullName>
    </submittedName>
</protein>
<dbReference type="Gene3D" id="3.90.226.10">
    <property type="entry name" value="2-enoyl-CoA Hydratase, Chain A, domain 1"/>
    <property type="match status" value="1"/>
</dbReference>
<gene>
    <name evidence="2" type="ORF">H8K43_05845</name>
</gene>
<evidence type="ECO:0000259" key="1">
    <source>
        <dbReference type="PROSITE" id="PS50106"/>
    </source>
</evidence>
<dbReference type="InterPro" id="IPR036034">
    <property type="entry name" value="PDZ_sf"/>
</dbReference>
<dbReference type="PANTHER" id="PTHR32060:SF30">
    <property type="entry name" value="CARBOXY-TERMINAL PROCESSING PROTEASE CTPA"/>
    <property type="match status" value="1"/>
</dbReference>
<accession>A0ABR7A351</accession>
<evidence type="ECO:0000313" key="2">
    <source>
        <dbReference type="EMBL" id="MBC3931191.1"/>
    </source>
</evidence>
<dbReference type="Gene3D" id="3.30.750.170">
    <property type="match status" value="1"/>
</dbReference>
<dbReference type="SUPFAM" id="SSF52096">
    <property type="entry name" value="ClpP/crotonase"/>
    <property type="match status" value="1"/>
</dbReference>
<evidence type="ECO:0000313" key="3">
    <source>
        <dbReference type="Proteomes" id="UP000654304"/>
    </source>
</evidence>
<keyword evidence="3" id="KW-1185">Reference proteome</keyword>
<reference evidence="2 3" key="1">
    <citation type="submission" date="2020-08" db="EMBL/GenBank/DDBJ databases">
        <title>Novel species isolated from subtropical streams in China.</title>
        <authorList>
            <person name="Lu H."/>
        </authorList>
    </citation>
    <scope>NUCLEOTIDE SEQUENCE [LARGE SCALE GENOMIC DNA]</scope>
    <source>
        <strain evidence="2 3">CY22W</strain>
    </source>
</reference>
<dbReference type="Pfam" id="PF03572">
    <property type="entry name" value="Peptidase_S41"/>
    <property type="match status" value="1"/>
</dbReference>
<dbReference type="PANTHER" id="PTHR32060">
    <property type="entry name" value="TAIL-SPECIFIC PROTEASE"/>
    <property type="match status" value="1"/>
</dbReference>
<dbReference type="PROSITE" id="PS50106">
    <property type="entry name" value="PDZ"/>
    <property type="match status" value="1"/>
</dbReference>
<dbReference type="InterPro" id="IPR041613">
    <property type="entry name" value="Pept_S41_N"/>
</dbReference>
<dbReference type="SUPFAM" id="SSF50156">
    <property type="entry name" value="PDZ domain-like"/>
    <property type="match status" value="1"/>
</dbReference>
<dbReference type="CDD" id="cd07561">
    <property type="entry name" value="Peptidase_S41_CPP_like"/>
    <property type="match status" value="1"/>
</dbReference>
<proteinExistence type="predicted"/>
<dbReference type="Pfam" id="PF18294">
    <property type="entry name" value="Pept_S41_N"/>
    <property type="match status" value="1"/>
</dbReference>
<sequence length="480" mass="50906">MKRYGVTLGLLTLLTACGGGGGGGGGGGTDVGGLPSSASLANLCANPRAGSADRQGTMDNEKAFLRSFVDETYLWYKDVPTNLNPASYANPQLYFDVLKTTAKTASGAAVDQFHWSQTTESYEASSSGISQDYGIQWASQSNVPPRNWVVAEVADSSPAALAGVKRGDKLTSVDGINFITDNTTTGIATLNEGLFPSKLAAHKLGFNGKAEISLLPANYTIATVKNVKIIPTAKGNVGYFIFDTHIAKSENELIAAINTLKNAGVQDLVIDLRYNGGGLLYIASQLSYMIAGQAQTGGKIFELLSYNDKLTAKNQKYPFYDTTTTNAGLPTLGLKHVSLLVSHGTASASESIINGLRGADVAVDLIGDVTRGKPYGFVPQSNCGYTYFTIQFKGVNNKGFGDYADGFAPTCKASDDFTKLRGDVAEGMLQTALSYRQNGTCPVLATTQNGVRSVPVLDQPYELIRPASQEMRIVTPMPRS</sequence>
<dbReference type="RefSeq" id="WP_186902952.1">
    <property type="nucleotide sequence ID" value="NZ_JACOGD010000002.1"/>
</dbReference>
<dbReference type="PROSITE" id="PS51257">
    <property type="entry name" value="PROKAR_LIPOPROTEIN"/>
    <property type="match status" value="1"/>
</dbReference>